<feature type="compositionally biased region" description="Low complexity" evidence="1">
    <location>
        <begin position="40"/>
        <end position="54"/>
    </location>
</feature>
<dbReference type="OMA" id="WKYGEGG"/>
<protein>
    <submittedName>
        <fullName evidence="2">Uncharacterized protein</fullName>
    </submittedName>
</protein>
<feature type="region of interest" description="Disordered" evidence="1">
    <location>
        <begin position="1"/>
        <end position="76"/>
    </location>
</feature>
<evidence type="ECO:0000256" key="1">
    <source>
        <dbReference type="SAM" id="MobiDB-lite"/>
    </source>
</evidence>
<evidence type="ECO:0000313" key="3">
    <source>
        <dbReference type="Proteomes" id="UP000472261"/>
    </source>
</evidence>
<reference evidence="2" key="1">
    <citation type="submission" date="2025-08" db="UniProtKB">
        <authorList>
            <consortium name="Ensembl"/>
        </authorList>
    </citation>
    <scope>IDENTIFICATION</scope>
</reference>
<organism evidence="2 3">
    <name type="scientific">Phasianus colchicus</name>
    <name type="common">Common pheasant</name>
    <dbReference type="NCBI Taxonomy" id="9054"/>
    <lineage>
        <taxon>Eukaryota</taxon>
        <taxon>Metazoa</taxon>
        <taxon>Chordata</taxon>
        <taxon>Craniata</taxon>
        <taxon>Vertebrata</taxon>
        <taxon>Euteleostomi</taxon>
        <taxon>Archelosauria</taxon>
        <taxon>Archosauria</taxon>
        <taxon>Dinosauria</taxon>
        <taxon>Saurischia</taxon>
        <taxon>Theropoda</taxon>
        <taxon>Coelurosauria</taxon>
        <taxon>Aves</taxon>
        <taxon>Neognathae</taxon>
        <taxon>Galloanserae</taxon>
        <taxon>Galliformes</taxon>
        <taxon>Phasianidae</taxon>
        <taxon>Phasianinae</taxon>
        <taxon>Phasianus</taxon>
    </lineage>
</organism>
<proteinExistence type="predicted"/>
<dbReference type="Proteomes" id="UP000472261">
    <property type="component" value="Unplaced"/>
</dbReference>
<accession>A0A669QK92</accession>
<sequence length="76" mass="8340">SGAEGRSAAMHDDRVGGRGFSGRRKKGRGPFRGKMYSEMNNRNSRNRGGPPNVRQRPEEDDGDVAMSDAHDAPRGR</sequence>
<reference evidence="2" key="2">
    <citation type="submission" date="2025-09" db="UniProtKB">
        <authorList>
            <consortium name="Ensembl"/>
        </authorList>
    </citation>
    <scope>IDENTIFICATION</scope>
</reference>
<dbReference type="AlphaFoldDB" id="A0A669QK92"/>
<keyword evidence="3" id="KW-1185">Reference proteome</keyword>
<name>A0A669QK92_PHACC</name>
<dbReference type="Ensembl" id="ENSPCLT00000027504.1">
    <property type="protein sequence ID" value="ENSPCLP00000020115.1"/>
    <property type="gene ID" value="ENSPCLG00000017375.1"/>
</dbReference>
<evidence type="ECO:0000313" key="2">
    <source>
        <dbReference type="Ensembl" id="ENSPCLP00000020115.1"/>
    </source>
</evidence>
<feature type="compositionally biased region" description="Basic residues" evidence="1">
    <location>
        <begin position="21"/>
        <end position="31"/>
    </location>
</feature>